<dbReference type="Proteomes" id="UP001277972">
    <property type="component" value="Unassembled WGS sequence"/>
</dbReference>
<comment type="caution">
    <text evidence="1">The sequence shown here is derived from an EMBL/GenBank/DDBJ whole genome shotgun (WGS) entry which is preliminary data.</text>
</comment>
<evidence type="ECO:0000313" key="2">
    <source>
        <dbReference type="Proteomes" id="UP001277972"/>
    </source>
</evidence>
<sequence>MNRSIGSIVVYGLIGLAVFGLVTSLFTDTIGLLKSLFITLLIGAAIFGLVYFFFLRRRTPNELRKYRKAVKQSKQKYKNQQSNNGTNSSTVIRHTTSAKKAVTRPLKPTKRDASHLRVIEGNKHKKKNRASL</sequence>
<dbReference type="EMBL" id="JAWZSR010000004">
    <property type="protein sequence ID" value="MDX8046010.1"/>
    <property type="molecule type" value="Genomic_DNA"/>
</dbReference>
<proteinExistence type="predicted"/>
<evidence type="ECO:0000313" key="1">
    <source>
        <dbReference type="EMBL" id="MDX8046010.1"/>
    </source>
</evidence>
<organism evidence="1 2">
    <name type="scientific">Gracilibacillus pellucidus</name>
    <dbReference type="NCBI Taxonomy" id="3095368"/>
    <lineage>
        <taxon>Bacteria</taxon>
        <taxon>Bacillati</taxon>
        <taxon>Bacillota</taxon>
        <taxon>Bacilli</taxon>
        <taxon>Bacillales</taxon>
        <taxon>Bacillaceae</taxon>
        <taxon>Gracilibacillus</taxon>
    </lineage>
</organism>
<reference evidence="1" key="1">
    <citation type="submission" date="2023-11" db="EMBL/GenBank/DDBJ databases">
        <title>Gracilibacillus pellucida a moderately halophilic bacterium isolated from saline soil in Xinjiang province.</title>
        <authorList>
            <person name="Zhang Z."/>
            <person name="Tan F."/>
            <person name="Wang Y."/>
            <person name="Xia M."/>
        </authorList>
    </citation>
    <scope>NUCLEOTIDE SEQUENCE</scope>
    <source>
        <strain evidence="1">S3-1-1</strain>
    </source>
</reference>
<name>A0ACC6M525_9BACI</name>
<accession>A0ACC6M525</accession>
<keyword evidence="2" id="KW-1185">Reference proteome</keyword>
<gene>
    <name evidence="1" type="ORF">SH601_08410</name>
</gene>
<protein>
    <submittedName>
        <fullName evidence="1">SA1362 family protein</fullName>
    </submittedName>
</protein>